<dbReference type="AlphaFoldDB" id="A0A2P6NP82"/>
<reference evidence="5 6" key="1">
    <citation type="journal article" date="2018" name="Genome Biol. Evol.">
        <title>Multiple Roots of Fruiting Body Formation in Amoebozoa.</title>
        <authorList>
            <person name="Hillmann F."/>
            <person name="Forbes G."/>
            <person name="Novohradska S."/>
            <person name="Ferling I."/>
            <person name="Riege K."/>
            <person name="Groth M."/>
            <person name="Westermann M."/>
            <person name="Marz M."/>
            <person name="Spaller T."/>
            <person name="Winckler T."/>
            <person name="Schaap P."/>
            <person name="Glockner G."/>
        </authorList>
    </citation>
    <scope>NUCLEOTIDE SEQUENCE [LARGE SCALE GENOMIC DNA]</scope>
    <source>
        <strain evidence="5 6">Jena</strain>
    </source>
</reference>
<sequence length="310" mass="33769">MEEDRGDEDFTSLPELMTAVRAEKLEQIRDSASVARFATMPFTLDGQNQFTPLHFAATRDLCKSIEALIKGNAKVDPNILVPGTSLTPLHYAASSGHLNAVKKLIQLGADINPKSSNGWTPLHSAMSGSEYVVAHLLKAGSDVNAADEQGLTPLHIACANGSASIIDRLLRYKVDKEARTVLGATPLILAATSGSYFALESMLNAGAKVNVSVPGNGRTPLHFAAEVGRKDNVRMLISWKADYKAVDNMGRTPADMTDKPKLAEYIRKGAPRSSWKKKHIFQMVMIFLPLVLLIPVFYGRDEEPKEQIQG</sequence>
<dbReference type="PANTHER" id="PTHR24173:SF74">
    <property type="entry name" value="ANKYRIN REPEAT DOMAIN-CONTAINING PROTEIN 16"/>
    <property type="match status" value="1"/>
</dbReference>
<feature type="repeat" description="ANK" evidence="3">
    <location>
        <begin position="216"/>
        <end position="248"/>
    </location>
</feature>
<keyword evidence="1" id="KW-0677">Repeat</keyword>
<dbReference type="SUPFAM" id="SSF48403">
    <property type="entry name" value="Ankyrin repeat"/>
    <property type="match status" value="1"/>
</dbReference>
<name>A0A2P6NP82_9EUKA</name>
<evidence type="ECO:0000256" key="1">
    <source>
        <dbReference type="ARBA" id="ARBA00022737"/>
    </source>
</evidence>
<dbReference type="PANTHER" id="PTHR24173">
    <property type="entry name" value="ANKYRIN REPEAT CONTAINING"/>
    <property type="match status" value="1"/>
</dbReference>
<keyword evidence="2 3" id="KW-0040">ANK repeat</keyword>
<keyword evidence="4" id="KW-0472">Membrane</keyword>
<evidence type="ECO:0000256" key="3">
    <source>
        <dbReference type="PROSITE-ProRule" id="PRU00023"/>
    </source>
</evidence>
<dbReference type="InParanoid" id="A0A2P6NP82"/>
<dbReference type="PROSITE" id="PS50088">
    <property type="entry name" value="ANK_REPEAT"/>
    <property type="match status" value="5"/>
</dbReference>
<evidence type="ECO:0000313" key="5">
    <source>
        <dbReference type="EMBL" id="PRP85762.1"/>
    </source>
</evidence>
<dbReference type="Pfam" id="PF12796">
    <property type="entry name" value="Ank_2"/>
    <property type="match status" value="1"/>
</dbReference>
<dbReference type="Pfam" id="PF13606">
    <property type="entry name" value="Ank_3"/>
    <property type="match status" value="1"/>
</dbReference>
<dbReference type="Proteomes" id="UP000241769">
    <property type="component" value="Unassembled WGS sequence"/>
</dbReference>
<feature type="transmembrane region" description="Helical" evidence="4">
    <location>
        <begin position="280"/>
        <end position="298"/>
    </location>
</feature>
<protein>
    <submittedName>
        <fullName evidence="5">Ankyrin-1-like</fullName>
    </submittedName>
</protein>
<dbReference type="Gene3D" id="1.25.40.20">
    <property type="entry name" value="Ankyrin repeat-containing domain"/>
    <property type="match status" value="1"/>
</dbReference>
<evidence type="ECO:0000313" key="6">
    <source>
        <dbReference type="Proteomes" id="UP000241769"/>
    </source>
</evidence>
<evidence type="ECO:0000256" key="4">
    <source>
        <dbReference type="SAM" id="Phobius"/>
    </source>
</evidence>
<dbReference type="Pfam" id="PF13637">
    <property type="entry name" value="Ank_4"/>
    <property type="match status" value="1"/>
</dbReference>
<dbReference type="STRING" id="1890364.A0A2P6NP82"/>
<keyword evidence="4" id="KW-1133">Transmembrane helix</keyword>
<dbReference type="SMART" id="SM00248">
    <property type="entry name" value="ANK"/>
    <property type="match status" value="6"/>
</dbReference>
<comment type="caution">
    <text evidence="5">The sequence shown here is derived from an EMBL/GenBank/DDBJ whole genome shotgun (WGS) entry which is preliminary data.</text>
</comment>
<dbReference type="InterPro" id="IPR002110">
    <property type="entry name" value="Ankyrin_rpt"/>
</dbReference>
<dbReference type="InterPro" id="IPR036770">
    <property type="entry name" value="Ankyrin_rpt-contain_sf"/>
</dbReference>
<dbReference type="PROSITE" id="PS50297">
    <property type="entry name" value="ANK_REP_REGION"/>
    <property type="match status" value="4"/>
</dbReference>
<feature type="repeat" description="ANK" evidence="3">
    <location>
        <begin position="149"/>
        <end position="181"/>
    </location>
</feature>
<dbReference type="PRINTS" id="PR01415">
    <property type="entry name" value="ANKYRIN"/>
</dbReference>
<evidence type="ECO:0000256" key="2">
    <source>
        <dbReference type="ARBA" id="ARBA00023043"/>
    </source>
</evidence>
<keyword evidence="6" id="KW-1185">Reference proteome</keyword>
<keyword evidence="4" id="KW-0812">Transmembrane</keyword>
<feature type="repeat" description="ANK" evidence="3">
    <location>
        <begin position="117"/>
        <end position="148"/>
    </location>
</feature>
<feature type="repeat" description="ANK" evidence="3">
    <location>
        <begin position="84"/>
        <end position="116"/>
    </location>
</feature>
<organism evidence="5 6">
    <name type="scientific">Planoprotostelium fungivorum</name>
    <dbReference type="NCBI Taxonomy" id="1890364"/>
    <lineage>
        <taxon>Eukaryota</taxon>
        <taxon>Amoebozoa</taxon>
        <taxon>Evosea</taxon>
        <taxon>Variosea</taxon>
        <taxon>Cavosteliida</taxon>
        <taxon>Cavosteliaceae</taxon>
        <taxon>Planoprotostelium</taxon>
    </lineage>
</organism>
<feature type="repeat" description="ANK" evidence="3">
    <location>
        <begin position="182"/>
        <end position="214"/>
    </location>
</feature>
<gene>
    <name evidence="5" type="ORF">PROFUN_06356</name>
</gene>
<dbReference type="OrthoDB" id="20052at2759"/>
<accession>A0A2P6NP82</accession>
<dbReference type="EMBL" id="MDYQ01000040">
    <property type="protein sequence ID" value="PRP85762.1"/>
    <property type="molecule type" value="Genomic_DNA"/>
</dbReference>
<proteinExistence type="predicted"/>